<sequence length="197" mass="22912">MSQAPDDFDLGDRLARAEADERRDRHSEQKDARTGRSAAAMRIQQQQTWVDEQLRIAMERGDFDDLPGAGKPIKDLGQSHDPDWWLKRLVERENITVLPASLQLRKDDAALDERLDALAVEREVRREVEEFNARVIRARYTPADGTPPLITMPRDVEETLAGWRERRAARTAELAARRVAEDAARPPRRRWWQRRTR</sequence>
<feature type="region of interest" description="Disordered" evidence="1">
    <location>
        <begin position="1"/>
        <end position="44"/>
    </location>
</feature>
<evidence type="ECO:0000259" key="2">
    <source>
        <dbReference type="Pfam" id="PF09350"/>
    </source>
</evidence>
<organism evidence="3 4">
    <name type="scientific">Nocardioides aquaticus</name>
    <dbReference type="NCBI Taxonomy" id="160826"/>
    <lineage>
        <taxon>Bacteria</taxon>
        <taxon>Bacillati</taxon>
        <taxon>Actinomycetota</taxon>
        <taxon>Actinomycetes</taxon>
        <taxon>Propionibacteriales</taxon>
        <taxon>Nocardioidaceae</taxon>
        <taxon>Nocardioides</taxon>
    </lineage>
</organism>
<feature type="compositionally biased region" description="Basic and acidic residues" evidence="1">
    <location>
        <begin position="10"/>
        <end position="34"/>
    </location>
</feature>
<accession>A0ABX8ERW9</accession>
<evidence type="ECO:0000256" key="1">
    <source>
        <dbReference type="SAM" id="MobiDB-lite"/>
    </source>
</evidence>
<dbReference type="Proteomes" id="UP000679307">
    <property type="component" value="Chromosome"/>
</dbReference>
<feature type="domain" description="DnaJ homologue subfamily C member 28 conserved" evidence="2">
    <location>
        <begin position="49"/>
        <end position="116"/>
    </location>
</feature>
<reference evidence="3 4" key="1">
    <citation type="submission" date="2021-05" db="EMBL/GenBank/DDBJ databases">
        <title>Complete genome of Nocardioides aquaticus KCTC 9944T isolated from meromictic and hypersaline Ekho Lake, Antarctica.</title>
        <authorList>
            <person name="Hwang K."/>
            <person name="Kim K.M."/>
            <person name="Choe H."/>
        </authorList>
    </citation>
    <scope>NUCLEOTIDE SEQUENCE [LARGE SCALE GENOMIC DNA]</scope>
    <source>
        <strain evidence="3 4">KCTC 9944</strain>
    </source>
</reference>
<gene>
    <name evidence="3" type="ORF">ENKNEFLB_04246</name>
</gene>
<feature type="region of interest" description="Disordered" evidence="1">
    <location>
        <begin position="177"/>
        <end position="197"/>
    </location>
</feature>
<dbReference type="InterPro" id="IPR018961">
    <property type="entry name" value="DnaJ_homolog_subfam-C_membr-28"/>
</dbReference>
<name>A0ABX8ERW9_9ACTN</name>
<dbReference type="RefSeq" id="WP_338040932.1">
    <property type="nucleotide sequence ID" value="NZ_BAAAHS010000143.1"/>
</dbReference>
<protein>
    <recommendedName>
        <fullName evidence="2">DnaJ homologue subfamily C member 28 conserved domain-containing protein</fullName>
    </recommendedName>
</protein>
<keyword evidence="4" id="KW-1185">Reference proteome</keyword>
<evidence type="ECO:0000313" key="3">
    <source>
        <dbReference type="EMBL" id="QVT81828.1"/>
    </source>
</evidence>
<dbReference type="Pfam" id="PF09350">
    <property type="entry name" value="DJC28_CD"/>
    <property type="match status" value="1"/>
</dbReference>
<dbReference type="EMBL" id="CP075371">
    <property type="protein sequence ID" value="QVT81828.1"/>
    <property type="molecule type" value="Genomic_DNA"/>
</dbReference>
<feature type="compositionally biased region" description="Basic residues" evidence="1">
    <location>
        <begin position="186"/>
        <end position="197"/>
    </location>
</feature>
<proteinExistence type="predicted"/>
<evidence type="ECO:0000313" key="4">
    <source>
        <dbReference type="Proteomes" id="UP000679307"/>
    </source>
</evidence>